<dbReference type="UniPathway" id="UPA00537">
    <property type="reaction ID" value="UER00595"/>
</dbReference>
<dbReference type="SUPFAM" id="SSF55681">
    <property type="entry name" value="Class II aaRS and biotin synthetases"/>
    <property type="match status" value="1"/>
</dbReference>
<evidence type="ECO:0000313" key="3">
    <source>
        <dbReference type="EMBL" id="SYV97099.1"/>
    </source>
</evidence>
<evidence type="ECO:0000259" key="2">
    <source>
        <dbReference type="PROSITE" id="PS51733"/>
    </source>
</evidence>
<comment type="pathway">
    <text evidence="1">Protein modification; protein lipoylation via exogenous pathway; protein N(6)-(lipoyl)lysine from lipoate: step 2/2.</text>
</comment>
<protein>
    <submittedName>
        <fullName evidence="3">Lipoate-protein ligase A</fullName>
        <ecNumber evidence="3">2.7.7.63</ecNumber>
    </submittedName>
</protein>
<dbReference type="EC" id="2.7.7.63" evidence="3"/>
<dbReference type="PANTHER" id="PTHR12561:SF3">
    <property type="entry name" value="LIPOYLTRANSFERASE 1, MITOCHONDRIAL"/>
    <property type="match status" value="1"/>
</dbReference>
<dbReference type="PANTHER" id="PTHR12561">
    <property type="entry name" value="LIPOATE-PROTEIN LIGASE"/>
    <property type="match status" value="1"/>
</dbReference>
<keyword evidence="3" id="KW-0548">Nucleotidyltransferase</keyword>
<evidence type="ECO:0000256" key="1">
    <source>
        <dbReference type="ARBA" id="ARBA00005085"/>
    </source>
</evidence>
<dbReference type="GO" id="GO:0005737">
    <property type="term" value="C:cytoplasm"/>
    <property type="evidence" value="ECO:0007669"/>
    <property type="project" value="TreeGrafter"/>
</dbReference>
<dbReference type="InterPro" id="IPR045864">
    <property type="entry name" value="aa-tRNA-synth_II/BPL/LPL"/>
</dbReference>
<dbReference type="PROSITE" id="PS51733">
    <property type="entry name" value="BPL_LPL_CATALYTIC"/>
    <property type="match status" value="1"/>
</dbReference>
<dbReference type="InterPro" id="IPR004143">
    <property type="entry name" value="BPL_LPL_catalytic"/>
</dbReference>
<dbReference type="EMBL" id="LS991951">
    <property type="protein sequence ID" value="SYV97099.1"/>
    <property type="molecule type" value="Genomic_DNA"/>
</dbReference>
<feature type="non-terminal residue" evidence="3">
    <location>
        <position position="234"/>
    </location>
</feature>
<dbReference type="Pfam" id="PF21948">
    <property type="entry name" value="LplA-B_cat"/>
    <property type="match status" value="1"/>
</dbReference>
<dbReference type="AlphaFoldDB" id="A0A3B0PKC6"/>
<keyword evidence="3" id="KW-0436">Ligase</keyword>
<keyword evidence="3" id="KW-0808">Transferase</keyword>
<proteinExistence type="predicted"/>
<organism evidence="3 4">
    <name type="scientific">Mycoplasmopsis edwardii</name>
    <dbReference type="NCBI Taxonomy" id="53558"/>
    <lineage>
        <taxon>Bacteria</taxon>
        <taxon>Bacillati</taxon>
        <taxon>Mycoplasmatota</taxon>
        <taxon>Mycoplasmoidales</taxon>
        <taxon>Metamycoplasmataceae</taxon>
        <taxon>Mycoplasmopsis</taxon>
    </lineage>
</organism>
<dbReference type="GO" id="GO:0016779">
    <property type="term" value="F:nucleotidyltransferase activity"/>
    <property type="evidence" value="ECO:0007669"/>
    <property type="project" value="UniProtKB-KW"/>
</dbReference>
<dbReference type="GO" id="GO:0009249">
    <property type="term" value="P:protein lipoylation"/>
    <property type="evidence" value="ECO:0007669"/>
    <property type="project" value="InterPro"/>
</dbReference>
<dbReference type="KEGG" id="medw:NCTC10132_00458"/>
<sequence>MKIYISKEYSPFFNLVLEEIITKDQDNTEDVIFLYQHANDVIIGRNQNAYKEVKFNVLEEQKIGLYRRLSGGGAVYHDLGNLNFSFITLNNSDRSYQKFLEPVLSFLQSLGLNAQFKGRNDLVVNDAKFSGNAQFIYKNKIVHHGTILFNANLTVLGNVLNPSKLKMESKGITSAKQRVTNLLNELEEKITIQEFIEKFATFLKEKYQAKILDIPQKYLDQVAEVRKLRESNEW</sequence>
<dbReference type="Proteomes" id="UP000257559">
    <property type="component" value="Chromosome"/>
</dbReference>
<reference evidence="4" key="1">
    <citation type="submission" date="2018-06" db="EMBL/GenBank/DDBJ databases">
        <authorList>
            <consortium name="Pathogen Informatics"/>
        </authorList>
    </citation>
    <scope>NUCLEOTIDE SEQUENCE [LARGE SCALE GENOMIC DNA]</scope>
    <source>
        <strain evidence="4">NCTC10132</strain>
    </source>
</reference>
<name>A0A3B0PKC6_9BACT</name>
<feature type="domain" description="BPL/LPL catalytic" evidence="2">
    <location>
        <begin position="26"/>
        <end position="211"/>
    </location>
</feature>
<dbReference type="Gene3D" id="3.30.930.10">
    <property type="entry name" value="Bira Bifunctional Protein, Domain 2"/>
    <property type="match status" value="1"/>
</dbReference>
<dbReference type="InterPro" id="IPR004562">
    <property type="entry name" value="LipoylTrfase_LipoateP_Ligase"/>
</dbReference>
<keyword evidence="4" id="KW-1185">Reference proteome</keyword>
<gene>
    <name evidence="3" type="primary">lplA</name>
    <name evidence="3" type="ORF">NCTC10132_00458</name>
</gene>
<dbReference type="GO" id="GO:0017118">
    <property type="term" value="F:lipoyltransferase activity"/>
    <property type="evidence" value="ECO:0007669"/>
    <property type="project" value="TreeGrafter"/>
</dbReference>
<accession>A0A3B0PKC6</accession>
<dbReference type="NCBIfam" id="TIGR00545">
    <property type="entry name" value="lipoyltrans"/>
    <property type="match status" value="1"/>
</dbReference>
<dbReference type="GO" id="GO:0016874">
    <property type="term" value="F:ligase activity"/>
    <property type="evidence" value="ECO:0007669"/>
    <property type="project" value="UniProtKB-KW"/>
</dbReference>
<dbReference type="CDD" id="cd16443">
    <property type="entry name" value="LplA"/>
    <property type="match status" value="1"/>
</dbReference>
<evidence type="ECO:0000313" key="4">
    <source>
        <dbReference type="Proteomes" id="UP000257559"/>
    </source>
</evidence>